<dbReference type="Gene3D" id="3.40.50.720">
    <property type="entry name" value="NAD(P)-binding Rossmann-like Domain"/>
    <property type="match status" value="1"/>
</dbReference>
<sequence>VDPMESIQLPSMNHLYNDRTLFVTGASGLLGKVMIEKMLYSLPSIKRIYILVRASKGKSAAERWKDIENSVLFNRIRRECPDRLMKVVPFEGDVSLPNLGISQEDLKRLLEETSMVFHCAATVRFDEPLKRAVEVNVNGVSRVLSLCNRMPKLESLLHCSTCFSNSDRRGTIIEEKIYTQPCDPRKLMEAKEWMTDAVYESIGEGACKTFGNTYCFTKRLAEHLVMNEAANLPALIFRPAIVSGVWKDGIPGWCDVFQGISTFLTTMGTGVLTRVPFGLDARLDMIPVDIVSSAMIVCAAYRINLQSKSIPIIHCNTGTVNPAIFKRIRSPSLEVAFKYPFIQTMGTPVFSHMGDDRLEKTMHQIREKYLGPFIDNFLMLFGKKPFYGRLYGRVSEAYHIFARFLTGYSFKMENLILLLNMMTDEDKEIFEFDVRKIDWNNYCADIWFGVKVFLMKDDIVNRSNVALARRNIMLHQTKDFITTFLLCFFGCFAITGSATTWQLFVPLTLIIHYYFSVPSYKARMRPSIETYKKRVESAAGESIESLQRKK</sequence>
<evidence type="ECO:0000313" key="7">
    <source>
        <dbReference type="EMBL" id="GMR60428.1"/>
    </source>
</evidence>
<dbReference type="GO" id="GO:0005777">
    <property type="term" value="C:peroxisome"/>
    <property type="evidence" value="ECO:0007669"/>
    <property type="project" value="TreeGrafter"/>
</dbReference>
<evidence type="ECO:0000313" key="8">
    <source>
        <dbReference type="Proteomes" id="UP001328107"/>
    </source>
</evidence>
<feature type="domain" description="Fatty acyl-CoA reductase C-terminal" evidence="5">
    <location>
        <begin position="373"/>
        <end position="457"/>
    </location>
</feature>
<dbReference type="Pfam" id="PF03015">
    <property type="entry name" value="Sterile"/>
    <property type="match status" value="1"/>
</dbReference>
<dbReference type="FunFam" id="3.40.50.720:FF:000751">
    <property type="entry name" value="Fatty acyl-CoA reductase"/>
    <property type="match status" value="1"/>
</dbReference>
<keyword evidence="8" id="KW-1185">Reference proteome</keyword>
<name>A0AAN5DC54_9BILA</name>
<keyword evidence="2 4" id="KW-0444">Lipid biosynthesis</keyword>
<dbReference type="GO" id="GO:0080019">
    <property type="term" value="F:alcohol-forming very long-chain fatty acyl-CoA reductase activity"/>
    <property type="evidence" value="ECO:0007669"/>
    <property type="project" value="InterPro"/>
</dbReference>
<dbReference type="SUPFAM" id="SSF51735">
    <property type="entry name" value="NAD(P)-binding Rossmann-fold domains"/>
    <property type="match status" value="1"/>
</dbReference>
<dbReference type="InterPro" id="IPR036291">
    <property type="entry name" value="NAD(P)-bd_dom_sf"/>
</dbReference>
<feature type="domain" description="Thioester reductase (TE)" evidence="6">
    <location>
        <begin position="23"/>
        <end position="295"/>
    </location>
</feature>
<gene>
    <name evidence="7" type="ORF">PMAYCL1PPCAC_30623</name>
</gene>
<feature type="transmembrane region" description="Helical" evidence="4">
    <location>
        <begin position="483"/>
        <end position="515"/>
    </location>
</feature>
<comment type="catalytic activity">
    <reaction evidence="4">
        <text>a long-chain fatty acyl-CoA + 2 NADPH + 2 H(+) = a long-chain primary fatty alcohol + 2 NADP(+) + CoA</text>
        <dbReference type="Rhea" id="RHEA:52716"/>
        <dbReference type="ChEBI" id="CHEBI:15378"/>
        <dbReference type="ChEBI" id="CHEBI:57287"/>
        <dbReference type="ChEBI" id="CHEBI:57783"/>
        <dbReference type="ChEBI" id="CHEBI:58349"/>
        <dbReference type="ChEBI" id="CHEBI:77396"/>
        <dbReference type="ChEBI" id="CHEBI:83139"/>
        <dbReference type="EC" id="1.2.1.84"/>
    </reaction>
</comment>
<evidence type="ECO:0000256" key="4">
    <source>
        <dbReference type="RuleBase" id="RU363097"/>
    </source>
</evidence>
<accession>A0AAN5DC54</accession>
<dbReference type="EC" id="1.2.1.84" evidence="4"/>
<keyword evidence="4" id="KW-0560">Oxidoreductase</keyword>
<reference evidence="8" key="1">
    <citation type="submission" date="2022-10" db="EMBL/GenBank/DDBJ databases">
        <title>Genome assembly of Pristionchus species.</title>
        <authorList>
            <person name="Yoshida K."/>
            <person name="Sommer R.J."/>
        </authorList>
    </citation>
    <scope>NUCLEOTIDE SEQUENCE [LARGE SCALE GENOMIC DNA]</scope>
    <source>
        <strain evidence="8">RS5460</strain>
    </source>
</reference>
<organism evidence="7 8">
    <name type="scientific">Pristionchus mayeri</name>
    <dbReference type="NCBI Taxonomy" id="1317129"/>
    <lineage>
        <taxon>Eukaryota</taxon>
        <taxon>Metazoa</taxon>
        <taxon>Ecdysozoa</taxon>
        <taxon>Nematoda</taxon>
        <taxon>Chromadorea</taxon>
        <taxon>Rhabditida</taxon>
        <taxon>Rhabditina</taxon>
        <taxon>Diplogasteromorpha</taxon>
        <taxon>Diplogasteroidea</taxon>
        <taxon>Neodiplogasteridae</taxon>
        <taxon>Pristionchus</taxon>
    </lineage>
</organism>
<dbReference type="EMBL" id="BTRK01000006">
    <property type="protein sequence ID" value="GMR60428.1"/>
    <property type="molecule type" value="Genomic_DNA"/>
</dbReference>
<feature type="non-terminal residue" evidence="7">
    <location>
        <position position="1"/>
    </location>
</feature>
<comment type="caution">
    <text evidence="7">The sequence shown here is derived from an EMBL/GenBank/DDBJ whole genome shotgun (WGS) entry which is preliminary data.</text>
</comment>
<keyword evidence="4" id="KW-1133">Transmembrane helix</keyword>
<evidence type="ECO:0000259" key="6">
    <source>
        <dbReference type="Pfam" id="PF07993"/>
    </source>
</evidence>
<evidence type="ECO:0000256" key="2">
    <source>
        <dbReference type="ARBA" id="ARBA00022516"/>
    </source>
</evidence>
<comment type="similarity">
    <text evidence="1 4">Belongs to the fatty acyl-CoA reductase family.</text>
</comment>
<dbReference type="GO" id="GO:0035336">
    <property type="term" value="P:long-chain fatty-acyl-CoA metabolic process"/>
    <property type="evidence" value="ECO:0007669"/>
    <property type="project" value="TreeGrafter"/>
</dbReference>
<evidence type="ECO:0000259" key="5">
    <source>
        <dbReference type="Pfam" id="PF03015"/>
    </source>
</evidence>
<keyword evidence="4" id="KW-0812">Transmembrane</keyword>
<proteinExistence type="inferred from homology"/>
<dbReference type="InterPro" id="IPR013120">
    <property type="entry name" value="FAR_NAD-bd"/>
</dbReference>
<dbReference type="InterPro" id="IPR026055">
    <property type="entry name" value="FAR"/>
</dbReference>
<dbReference type="PANTHER" id="PTHR11011">
    <property type="entry name" value="MALE STERILITY PROTEIN 2-RELATED"/>
    <property type="match status" value="1"/>
</dbReference>
<comment type="function">
    <text evidence="4">Catalyzes the reduction of fatty acyl-CoA to fatty alcohols.</text>
</comment>
<dbReference type="Proteomes" id="UP001328107">
    <property type="component" value="Unassembled WGS sequence"/>
</dbReference>
<evidence type="ECO:0000256" key="3">
    <source>
        <dbReference type="ARBA" id="ARBA00023098"/>
    </source>
</evidence>
<dbReference type="CDD" id="cd09071">
    <property type="entry name" value="FAR_C"/>
    <property type="match status" value="1"/>
</dbReference>
<dbReference type="GO" id="GO:0102965">
    <property type="term" value="F:alcohol-forming long-chain fatty acyl-CoA reductase activity"/>
    <property type="evidence" value="ECO:0007669"/>
    <property type="project" value="UniProtKB-EC"/>
</dbReference>
<evidence type="ECO:0000256" key="1">
    <source>
        <dbReference type="ARBA" id="ARBA00005928"/>
    </source>
</evidence>
<keyword evidence="4" id="KW-0521">NADP</keyword>
<keyword evidence="4" id="KW-0472">Membrane</keyword>
<dbReference type="PANTHER" id="PTHR11011:SF45">
    <property type="entry name" value="FATTY ACYL-COA REDUCTASE CG8306-RELATED"/>
    <property type="match status" value="1"/>
</dbReference>
<dbReference type="InterPro" id="IPR033640">
    <property type="entry name" value="FAR_C"/>
</dbReference>
<dbReference type="AlphaFoldDB" id="A0AAN5DC54"/>
<dbReference type="CDD" id="cd05236">
    <property type="entry name" value="FAR-N_SDR_e"/>
    <property type="match status" value="1"/>
</dbReference>
<protein>
    <recommendedName>
        <fullName evidence="4">Fatty acyl-CoA reductase</fullName>
        <ecNumber evidence="4">1.2.1.84</ecNumber>
    </recommendedName>
</protein>
<dbReference type="Pfam" id="PF07993">
    <property type="entry name" value="NAD_binding_4"/>
    <property type="match status" value="1"/>
</dbReference>
<keyword evidence="3 4" id="KW-0443">Lipid metabolism</keyword>